<dbReference type="RefSeq" id="WP_125053209.1">
    <property type="nucleotide sequence ID" value="NZ_JBHMAS010000017.1"/>
</dbReference>
<keyword evidence="3" id="KW-1185">Reference proteome</keyword>
<feature type="transmembrane region" description="Helical" evidence="1">
    <location>
        <begin position="7"/>
        <end position="27"/>
    </location>
</feature>
<keyword evidence="1" id="KW-0812">Transmembrane</keyword>
<protein>
    <submittedName>
        <fullName evidence="2">Uncharacterized protein</fullName>
    </submittedName>
</protein>
<evidence type="ECO:0000313" key="3">
    <source>
        <dbReference type="Proteomes" id="UP001589587"/>
    </source>
</evidence>
<evidence type="ECO:0000256" key="1">
    <source>
        <dbReference type="SAM" id="Phobius"/>
    </source>
</evidence>
<dbReference type="Proteomes" id="UP001589587">
    <property type="component" value="Unassembled WGS sequence"/>
</dbReference>
<reference evidence="2 3" key="1">
    <citation type="submission" date="2024-09" db="EMBL/GenBank/DDBJ databases">
        <authorList>
            <person name="Sun Q."/>
            <person name="Mori K."/>
        </authorList>
    </citation>
    <scope>NUCLEOTIDE SEQUENCE [LARGE SCALE GENOMIC DNA]</scope>
    <source>
        <strain evidence="2 3">JCM 11411</strain>
    </source>
</reference>
<feature type="transmembrane region" description="Helical" evidence="1">
    <location>
        <begin position="85"/>
        <end position="106"/>
    </location>
</feature>
<proteinExistence type="predicted"/>
<sequence>MHRRVGVLALIAVVAVLIVVAVSFYSFGGDPTEYCRAHAPLPPASGVEQTLTPEEGHWTAFPIAGAACTWNISGDVHYVTSTIRWGSTLMLLGAVVVAIASSYFIAKTLFANRQ</sequence>
<gene>
    <name evidence="2" type="ORF">ACFFQ6_08420</name>
</gene>
<organism evidence="2 3">
    <name type="scientific">Rhodococcus baikonurensis</name>
    <dbReference type="NCBI Taxonomy" id="172041"/>
    <lineage>
        <taxon>Bacteria</taxon>
        <taxon>Bacillati</taxon>
        <taxon>Actinomycetota</taxon>
        <taxon>Actinomycetes</taxon>
        <taxon>Mycobacteriales</taxon>
        <taxon>Nocardiaceae</taxon>
        <taxon>Rhodococcus</taxon>
        <taxon>Rhodococcus erythropolis group</taxon>
    </lineage>
</organism>
<evidence type="ECO:0000313" key="2">
    <source>
        <dbReference type="EMBL" id="MFB9779701.1"/>
    </source>
</evidence>
<dbReference type="EMBL" id="JBHMAS010000017">
    <property type="protein sequence ID" value="MFB9779701.1"/>
    <property type="molecule type" value="Genomic_DNA"/>
</dbReference>
<keyword evidence="1" id="KW-0472">Membrane</keyword>
<accession>A0ABV5XCG7</accession>
<comment type="caution">
    <text evidence="2">The sequence shown here is derived from an EMBL/GenBank/DDBJ whole genome shotgun (WGS) entry which is preliminary data.</text>
</comment>
<name>A0ABV5XCG7_9NOCA</name>
<keyword evidence="1" id="KW-1133">Transmembrane helix</keyword>